<keyword evidence="6" id="KW-0482">Metalloprotease</keyword>
<accession>A0A936ZV47</accession>
<evidence type="ECO:0000313" key="8">
    <source>
        <dbReference type="EMBL" id="MBL0421710.1"/>
    </source>
</evidence>
<dbReference type="GO" id="GO:0006508">
    <property type="term" value="P:proteolysis"/>
    <property type="evidence" value="ECO:0007669"/>
    <property type="project" value="UniProtKB-KW"/>
</dbReference>
<dbReference type="CDD" id="cd12797">
    <property type="entry name" value="M23_peptidase"/>
    <property type="match status" value="1"/>
</dbReference>
<dbReference type="GO" id="GO:0004222">
    <property type="term" value="F:metalloendopeptidase activity"/>
    <property type="evidence" value="ECO:0007669"/>
    <property type="project" value="TreeGrafter"/>
</dbReference>
<evidence type="ECO:0000256" key="4">
    <source>
        <dbReference type="ARBA" id="ARBA00022801"/>
    </source>
</evidence>
<evidence type="ECO:0000256" key="6">
    <source>
        <dbReference type="ARBA" id="ARBA00023049"/>
    </source>
</evidence>
<keyword evidence="4" id="KW-0378">Hydrolase</keyword>
<dbReference type="Pfam" id="PF01551">
    <property type="entry name" value="Peptidase_M23"/>
    <property type="match status" value="1"/>
</dbReference>
<keyword evidence="9" id="KW-1185">Reference proteome</keyword>
<protein>
    <submittedName>
        <fullName evidence="8">M23 family metallopeptidase</fullName>
    </submittedName>
</protein>
<evidence type="ECO:0000259" key="7">
    <source>
        <dbReference type="Pfam" id="PF01551"/>
    </source>
</evidence>
<evidence type="ECO:0000256" key="3">
    <source>
        <dbReference type="ARBA" id="ARBA00022723"/>
    </source>
</evidence>
<organism evidence="8 9">
    <name type="scientific">Ramlibacter aurantiacus</name>
    <dbReference type="NCBI Taxonomy" id="2801330"/>
    <lineage>
        <taxon>Bacteria</taxon>
        <taxon>Pseudomonadati</taxon>
        <taxon>Pseudomonadota</taxon>
        <taxon>Betaproteobacteria</taxon>
        <taxon>Burkholderiales</taxon>
        <taxon>Comamonadaceae</taxon>
        <taxon>Ramlibacter</taxon>
    </lineage>
</organism>
<dbReference type="PANTHER" id="PTHR21666:SF288">
    <property type="entry name" value="CELL DIVISION PROTEIN YTFB"/>
    <property type="match status" value="1"/>
</dbReference>
<comment type="cofactor">
    <cofactor evidence="1">
        <name>Zn(2+)</name>
        <dbReference type="ChEBI" id="CHEBI:29105"/>
    </cofactor>
</comment>
<name>A0A936ZV47_9BURK</name>
<dbReference type="InterPro" id="IPR011055">
    <property type="entry name" value="Dup_hybrid_motif"/>
</dbReference>
<dbReference type="GO" id="GO:0046872">
    <property type="term" value="F:metal ion binding"/>
    <property type="evidence" value="ECO:0007669"/>
    <property type="project" value="UniProtKB-KW"/>
</dbReference>
<evidence type="ECO:0000256" key="5">
    <source>
        <dbReference type="ARBA" id="ARBA00022833"/>
    </source>
</evidence>
<dbReference type="PANTHER" id="PTHR21666">
    <property type="entry name" value="PEPTIDASE-RELATED"/>
    <property type="match status" value="1"/>
</dbReference>
<dbReference type="Gene3D" id="2.70.70.10">
    <property type="entry name" value="Glucose Permease (Domain IIA)"/>
    <property type="match status" value="1"/>
</dbReference>
<dbReference type="InterPro" id="IPR050570">
    <property type="entry name" value="Cell_wall_metabolism_enzyme"/>
</dbReference>
<comment type="caution">
    <text evidence="8">The sequence shown here is derived from an EMBL/GenBank/DDBJ whole genome shotgun (WGS) entry which is preliminary data.</text>
</comment>
<evidence type="ECO:0000256" key="1">
    <source>
        <dbReference type="ARBA" id="ARBA00001947"/>
    </source>
</evidence>
<reference evidence="8" key="1">
    <citation type="submission" date="2021-01" db="EMBL/GenBank/DDBJ databases">
        <title>Ramlibacter sp. strain AW1 16S ribosomal RNA gene Genome sequencing and assembly.</title>
        <authorList>
            <person name="Kang M."/>
        </authorList>
    </citation>
    <scope>NUCLEOTIDE SEQUENCE</scope>
    <source>
        <strain evidence="8">AW1</strain>
    </source>
</reference>
<evidence type="ECO:0000313" key="9">
    <source>
        <dbReference type="Proteomes" id="UP000613011"/>
    </source>
</evidence>
<keyword evidence="3" id="KW-0479">Metal-binding</keyword>
<gene>
    <name evidence="8" type="ORF">JI739_15235</name>
</gene>
<dbReference type="AlphaFoldDB" id="A0A936ZV47"/>
<evidence type="ECO:0000256" key="2">
    <source>
        <dbReference type="ARBA" id="ARBA00022670"/>
    </source>
</evidence>
<keyword evidence="2" id="KW-0645">Protease</keyword>
<proteinExistence type="predicted"/>
<dbReference type="Gene3D" id="3.10.450.350">
    <property type="match status" value="2"/>
</dbReference>
<dbReference type="Proteomes" id="UP000613011">
    <property type="component" value="Unassembled WGS sequence"/>
</dbReference>
<dbReference type="EMBL" id="JAEQNA010000005">
    <property type="protein sequence ID" value="MBL0421710.1"/>
    <property type="molecule type" value="Genomic_DNA"/>
</dbReference>
<feature type="domain" description="M23ase beta-sheet core" evidence="7">
    <location>
        <begin position="309"/>
        <end position="403"/>
    </location>
</feature>
<dbReference type="SUPFAM" id="SSF51261">
    <property type="entry name" value="Duplicated hybrid motif"/>
    <property type="match status" value="1"/>
</dbReference>
<keyword evidence="5" id="KW-0862">Zinc</keyword>
<sequence length="447" mass="48268">MASGDALLAQAAGLLQRYPRHVTGLIAALLLGGGGGAFAVASFGPDPADLPVRQVVESVNTLPIDQQIEALESHALRLFRSDTLRATDTVDTLLARLGLHDTAAAIFLRNDPLFRTQVLRRPGRMVTAEGSADHRLEKLTARWASETAGQFHRLVIERNPDGHLLSRVETGQLVASARLGSGVIRSSLFAAVDDAQIPEEVAVQVADILGSRVDFHRGLRKGDSFNIVYEVLVADGEPLRTGRVLSVEFDNNGKHHTAMWFREAGKKGAYYALDGTSLQSAYLASPMEFSRVTSGFSMRFHPILKQWRAHLGTDYGAPTGTPVRVVGDGVVEFAGWQNGFGNVVIVRHNASDTTLYAHLSRMDVRKGHSVTQGQRIGAVGATGWATGPHLHYEFRINGQHQDPVLVARKSEGVKLSAEALPAFRSAATAMRLKLDAAARVAEVASIE</sequence>
<dbReference type="InterPro" id="IPR016047">
    <property type="entry name" value="M23ase_b-sheet_dom"/>
</dbReference>